<dbReference type="GO" id="GO:0015074">
    <property type="term" value="P:DNA integration"/>
    <property type="evidence" value="ECO:0007669"/>
    <property type="project" value="InterPro"/>
</dbReference>
<dbReference type="InterPro" id="IPR009057">
    <property type="entry name" value="Homeodomain-like_sf"/>
</dbReference>
<name>A0A1H2UZI5_9FIRM</name>
<evidence type="ECO:0000259" key="1">
    <source>
        <dbReference type="PROSITE" id="PS50994"/>
    </source>
</evidence>
<keyword evidence="3" id="KW-1185">Reference proteome</keyword>
<dbReference type="AlphaFoldDB" id="A0A1H2UZI5"/>
<dbReference type="Proteomes" id="UP000198828">
    <property type="component" value="Unassembled WGS sequence"/>
</dbReference>
<dbReference type="SUPFAM" id="SSF46689">
    <property type="entry name" value="Homeodomain-like"/>
    <property type="match status" value="1"/>
</dbReference>
<dbReference type="RefSeq" id="WP_200773647.1">
    <property type="nucleotide sequence ID" value="NZ_FNNG01000003.1"/>
</dbReference>
<accession>A0A1H2UZI5</accession>
<evidence type="ECO:0000313" key="3">
    <source>
        <dbReference type="Proteomes" id="UP000198828"/>
    </source>
</evidence>
<dbReference type="GO" id="GO:0003676">
    <property type="term" value="F:nucleic acid binding"/>
    <property type="evidence" value="ECO:0007669"/>
    <property type="project" value="InterPro"/>
</dbReference>
<dbReference type="EMBL" id="FNNG01000003">
    <property type="protein sequence ID" value="SDW61483.1"/>
    <property type="molecule type" value="Genomic_DNA"/>
</dbReference>
<proteinExistence type="predicted"/>
<dbReference type="SUPFAM" id="SSF53098">
    <property type="entry name" value="Ribonuclease H-like"/>
    <property type="match status" value="1"/>
</dbReference>
<organism evidence="2 3">
    <name type="scientific">Tepidimicrobium xylanilyticum</name>
    <dbReference type="NCBI Taxonomy" id="1123352"/>
    <lineage>
        <taxon>Bacteria</taxon>
        <taxon>Bacillati</taxon>
        <taxon>Bacillota</taxon>
        <taxon>Tissierellia</taxon>
        <taxon>Tissierellales</taxon>
        <taxon>Tepidimicrobiaceae</taxon>
        <taxon>Tepidimicrobium</taxon>
    </lineage>
</organism>
<dbReference type="Gene3D" id="3.30.420.10">
    <property type="entry name" value="Ribonuclease H-like superfamily/Ribonuclease H"/>
    <property type="match status" value="1"/>
</dbReference>
<dbReference type="PANTHER" id="PTHR35004:SF6">
    <property type="entry name" value="TRANSPOSASE"/>
    <property type="match status" value="1"/>
</dbReference>
<dbReference type="InterPro" id="IPR001584">
    <property type="entry name" value="Integrase_cat-core"/>
</dbReference>
<dbReference type="PROSITE" id="PS50994">
    <property type="entry name" value="INTEGRASE"/>
    <property type="match status" value="1"/>
</dbReference>
<dbReference type="PANTHER" id="PTHR35004">
    <property type="entry name" value="TRANSPOSASE RV3428C-RELATED"/>
    <property type="match status" value="1"/>
</dbReference>
<sequence length="517" mass="61219">MGLKGWHMFNEIKNMKELGLKKSQVSRYLDLDYGTVSKYWNMQVKEFAENMEKVKVRKKILDEYEDEIVGWLRDFPDMSAAQILDWLKERYGDIKCTHRSVRNYVRYIRDKYDIPKVVSKRQHEAVQELPMSYQAQVDFGQIWLNNADGKRVKLYAFAMVLSHSRMKYAYWQDKPFTTKDFIDAHIKAFEYFGGKTHEIVYDQDRLLAVDENYGDIIFTEEFQNFKDFMKIRVRMYRGYDPESKGKIEAVVKYLKYNFAKNRTFVDIDKFNEDCLLWLDRTGNANIHGTTKKIPKEVFFLEKKYLLPVSQTFRNVPSNSILTYTVRKDNTISYKQNRYQVPKGTYEPGKTVGVRNLDGIIQIIDKDTGKILAEHNECTLKGKLIQISHPERDKTLKIDKLYEKALNVLNNTNEAKIFLDRIRIEKPRYIRDQYSLICNTCKNVEKKLIEESLKYCIEREIFSAVSFRDAIEFLGEKYKELDNQKLETANKNIPSIPQRYDIKTQIRDTSEYVKALEG</sequence>
<protein>
    <submittedName>
        <fullName evidence="2">Transposase</fullName>
    </submittedName>
</protein>
<dbReference type="NCBIfam" id="NF033546">
    <property type="entry name" value="transpos_IS21"/>
    <property type="match status" value="1"/>
</dbReference>
<feature type="domain" description="Integrase catalytic" evidence="1">
    <location>
        <begin position="126"/>
        <end position="302"/>
    </location>
</feature>
<gene>
    <name evidence="2" type="ORF">SAMN05660923_00974</name>
</gene>
<dbReference type="InterPro" id="IPR012337">
    <property type="entry name" value="RNaseH-like_sf"/>
</dbReference>
<evidence type="ECO:0000313" key="2">
    <source>
        <dbReference type="EMBL" id="SDW61483.1"/>
    </source>
</evidence>
<dbReference type="InterPro" id="IPR036397">
    <property type="entry name" value="RNaseH_sf"/>
</dbReference>
<reference evidence="2 3" key="1">
    <citation type="submission" date="2016-10" db="EMBL/GenBank/DDBJ databases">
        <authorList>
            <person name="de Groot N.N."/>
        </authorList>
    </citation>
    <scope>NUCLEOTIDE SEQUENCE [LARGE SCALE GENOMIC DNA]</scope>
    <source>
        <strain evidence="2 3">DSM 23310</strain>
    </source>
</reference>